<feature type="compositionally biased region" description="Basic and acidic residues" evidence="2">
    <location>
        <begin position="97"/>
        <end position="106"/>
    </location>
</feature>
<dbReference type="Pfam" id="PF04714">
    <property type="entry name" value="BCL_N"/>
    <property type="match status" value="1"/>
</dbReference>
<feature type="region of interest" description="Disordered" evidence="2">
    <location>
        <begin position="1"/>
        <end position="25"/>
    </location>
</feature>
<dbReference type="STRING" id="6216.A0A0R3SUK2"/>
<dbReference type="WBParaSite" id="HDID_0000918401-mRNA-1">
    <property type="protein sequence ID" value="HDID_0000918401-mRNA-1"/>
    <property type="gene ID" value="HDID_0000918401"/>
</dbReference>
<organism evidence="5">
    <name type="scientific">Hymenolepis diminuta</name>
    <name type="common">Rat tapeworm</name>
    <dbReference type="NCBI Taxonomy" id="6216"/>
    <lineage>
        <taxon>Eukaryota</taxon>
        <taxon>Metazoa</taxon>
        <taxon>Spiralia</taxon>
        <taxon>Lophotrochozoa</taxon>
        <taxon>Platyhelminthes</taxon>
        <taxon>Cestoda</taxon>
        <taxon>Eucestoda</taxon>
        <taxon>Cyclophyllidea</taxon>
        <taxon>Hymenolepididae</taxon>
        <taxon>Hymenolepis</taxon>
    </lineage>
</organism>
<evidence type="ECO:0000313" key="4">
    <source>
        <dbReference type="Proteomes" id="UP000274504"/>
    </source>
</evidence>
<accession>A0A0R3SUK2</accession>
<reference evidence="3 4" key="2">
    <citation type="submission" date="2018-11" db="EMBL/GenBank/DDBJ databases">
        <authorList>
            <consortium name="Pathogen Informatics"/>
        </authorList>
    </citation>
    <scope>NUCLEOTIDE SEQUENCE [LARGE SCALE GENOMIC DNA]</scope>
</reference>
<evidence type="ECO:0000256" key="2">
    <source>
        <dbReference type="SAM" id="MobiDB-lite"/>
    </source>
</evidence>
<dbReference type="PANTHER" id="PTHR12767:SF9">
    <property type="entry name" value="BCL7-LIKE"/>
    <property type="match status" value="1"/>
</dbReference>
<dbReference type="InterPro" id="IPR006804">
    <property type="entry name" value="BCL7"/>
</dbReference>
<dbReference type="EMBL" id="UYSG01011231">
    <property type="protein sequence ID" value="VDL61500.1"/>
    <property type="molecule type" value="Genomic_DNA"/>
</dbReference>
<evidence type="ECO:0000313" key="5">
    <source>
        <dbReference type="WBParaSite" id="HDID_0000918401-mRNA-1"/>
    </source>
</evidence>
<gene>
    <name evidence="3" type="ORF">HDID_LOCUS9182</name>
</gene>
<dbReference type="Proteomes" id="UP000274504">
    <property type="component" value="Unassembled WGS sequence"/>
</dbReference>
<reference evidence="5" key="1">
    <citation type="submission" date="2017-02" db="UniProtKB">
        <authorList>
            <consortium name="WormBaseParasite"/>
        </authorList>
    </citation>
    <scope>IDENTIFICATION</scope>
</reference>
<evidence type="ECO:0000256" key="1">
    <source>
        <dbReference type="ARBA" id="ARBA00010326"/>
    </source>
</evidence>
<comment type="similarity">
    <text evidence="1">Belongs to the BCL7 family.</text>
</comment>
<dbReference type="OrthoDB" id="5989898at2759"/>
<dbReference type="AlphaFoldDB" id="A0A0R3SUK2"/>
<protein>
    <submittedName>
        <fullName evidence="5">B-cell CLL/lymphoma 7 protein family member A</fullName>
    </submittedName>
</protein>
<proteinExistence type="inferred from homology"/>
<evidence type="ECO:0000313" key="3">
    <source>
        <dbReference type="EMBL" id="VDL61500.1"/>
    </source>
</evidence>
<feature type="region of interest" description="Disordered" evidence="2">
    <location>
        <begin position="86"/>
        <end position="153"/>
    </location>
</feature>
<name>A0A0R3SUK2_HYMDI</name>
<feature type="compositionally biased region" description="Polar residues" evidence="2">
    <location>
        <begin position="107"/>
        <end position="116"/>
    </location>
</feature>
<dbReference type="PANTHER" id="PTHR12767">
    <property type="entry name" value="BCL7 RELATED"/>
    <property type="match status" value="1"/>
</dbReference>
<sequence>MFARALRAETRSRARDDSRRVHRTSEKVQKCHVYAKIVAFREKKWISVKDTSMLVFKWVPVIEDEHIQPKKSGFARAQSNVLVPTGGSIITMSSHPPELRTEEKPLSESTTNATADNQPKSEPSSNENSNDAEVKEESNETLSNDAPVDLTAA</sequence>
<feature type="compositionally biased region" description="Low complexity" evidence="2">
    <location>
        <begin position="117"/>
        <end position="129"/>
    </location>
</feature>